<dbReference type="SUPFAM" id="SSF52540">
    <property type="entry name" value="P-loop containing nucleoside triphosphate hydrolases"/>
    <property type="match status" value="1"/>
</dbReference>
<dbReference type="STRING" id="156980.SAMN04489745_2145"/>
<dbReference type="GO" id="GO:0005737">
    <property type="term" value="C:cytoplasm"/>
    <property type="evidence" value="ECO:0007669"/>
    <property type="project" value="TreeGrafter"/>
</dbReference>
<gene>
    <name evidence="4" type="ORF">SAMN04489745_2145</name>
</gene>
<dbReference type="GO" id="GO:0016887">
    <property type="term" value="F:ATP hydrolysis activity"/>
    <property type="evidence" value="ECO:0007669"/>
    <property type="project" value="InterPro"/>
</dbReference>
<feature type="region of interest" description="Disordered" evidence="3">
    <location>
        <begin position="189"/>
        <end position="220"/>
    </location>
</feature>
<proteinExistence type="predicted"/>
<accession>A0A1H4Q078</accession>
<dbReference type="GO" id="GO:0005524">
    <property type="term" value="F:ATP binding"/>
    <property type="evidence" value="ECO:0007669"/>
    <property type="project" value="UniProtKB-KW"/>
</dbReference>
<dbReference type="InterPro" id="IPR005654">
    <property type="entry name" value="ATPase_AFG1-like"/>
</dbReference>
<dbReference type="PANTHER" id="PTHR12169:SF6">
    <property type="entry name" value="AFG1-LIKE ATPASE"/>
    <property type="match status" value="1"/>
</dbReference>
<protein>
    <submittedName>
        <fullName evidence="4">Cell division protein ZapE</fullName>
    </submittedName>
</protein>
<keyword evidence="2" id="KW-0067">ATP-binding</keyword>
<evidence type="ECO:0000313" key="4">
    <source>
        <dbReference type="EMBL" id="SEC13046.1"/>
    </source>
</evidence>
<reference evidence="4 5" key="1">
    <citation type="submission" date="2016-10" db="EMBL/GenBank/DDBJ databases">
        <authorList>
            <person name="de Groot N.N."/>
        </authorList>
    </citation>
    <scope>NUCLEOTIDE SEQUENCE [LARGE SCALE GENOMIC DNA]</scope>
    <source>
        <strain evidence="4 5">DSM 10495</strain>
    </source>
</reference>
<keyword evidence="1" id="KW-0547">Nucleotide-binding</keyword>
<dbReference type="Gene3D" id="3.40.50.300">
    <property type="entry name" value="P-loop containing nucleotide triphosphate hydrolases"/>
    <property type="match status" value="1"/>
</dbReference>
<evidence type="ECO:0000256" key="3">
    <source>
        <dbReference type="SAM" id="MobiDB-lite"/>
    </source>
</evidence>
<dbReference type="GO" id="GO:0051301">
    <property type="term" value="P:cell division"/>
    <property type="evidence" value="ECO:0007669"/>
    <property type="project" value="UniProtKB-KW"/>
</dbReference>
<keyword evidence="4" id="KW-0132">Cell division</keyword>
<dbReference type="InterPro" id="IPR027417">
    <property type="entry name" value="P-loop_NTPase"/>
</dbReference>
<keyword evidence="5" id="KW-1185">Reference proteome</keyword>
<dbReference type="EMBL" id="FNSN01000003">
    <property type="protein sequence ID" value="SEC13046.1"/>
    <property type="molecule type" value="Genomic_DNA"/>
</dbReference>
<name>A0A1H4Q078_9MICC</name>
<evidence type="ECO:0000256" key="1">
    <source>
        <dbReference type="ARBA" id="ARBA00022741"/>
    </source>
</evidence>
<dbReference type="AlphaFoldDB" id="A0A1H4Q078"/>
<dbReference type="Proteomes" id="UP000182652">
    <property type="component" value="Unassembled WGS sequence"/>
</dbReference>
<dbReference type="RefSeq" id="WP_066212492.1">
    <property type="nucleotide sequence ID" value="NZ_FNSN01000003.1"/>
</dbReference>
<dbReference type="Pfam" id="PF03969">
    <property type="entry name" value="AFG1_ATPase"/>
    <property type="match status" value="1"/>
</dbReference>
<organism evidence="4 5">
    <name type="scientific">Arthrobacter woluwensis</name>
    <dbReference type="NCBI Taxonomy" id="156980"/>
    <lineage>
        <taxon>Bacteria</taxon>
        <taxon>Bacillati</taxon>
        <taxon>Actinomycetota</taxon>
        <taxon>Actinomycetes</taxon>
        <taxon>Micrococcales</taxon>
        <taxon>Micrococcaceae</taxon>
        <taxon>Arthrobacter</taxon>
    </lineage>
</organism>
<keyword evidence="4" id="KW-0131">Cell cycle</keyword>
<evidence type="ECO:0000256" key="2">
    <source>
        <dbReference type="ARBA" id="ARBA00022840"/>
    </source>
</evidence>
<dbReference type="GO" id="GO:0032153">
    <property type="term" value="C:cell division site"/>
    <property type="evidence" value="ECO:0007669"/>
    <property type="project" value="TreeGrafter"/>
</dbReference>
<sequence>MLPRLFPSTAKTAALPTAAAVRRNVEAEGRRLDEAQQEALDRLESAGAAPIYLWGAVGRGKSWLLEEYFTLLPEETRQRVHFHGFLSGLHSALAADPGRAEHVLARYRTETPVLLFDEFLLHDVADAHLLNRWLPRALAAGVRVLATSNYPPHRLLPDPLFHEAVLPVIRTIESGFHVIELTGTWDHRQTGIPGGSAQPGWLREPSTESGGRDQAGGAQELQVPLGGGSRSLRAGLASDGVFVVEFARLCDDPLSAQDYLVLARRWRRWEITGVPGVERLEREPTQRWAHLVDVLYDERVDVLFASESPLPSEAELAPRVRDAARFVSRLRHLAERPFT</sequence>
<dbReference type="NCBIfam" id="NF040713">
    <property type="entry name" value="ZapE"/>
    <property type="match status" value="1"/>
</dbReference>
<evidence type="ECO:0000313" key="5">
    <source>
        <dbReference type="Proteomes" id="UP000182652"/>
    </source>
</evidence>
<dbReference type="PANTHER" id="PTHR12169">
    <property type="entry name" value="ATPASE N2B"/>
    <property type="match status" value="1"/>
</dbReference>